<dbReference type="Proteomes" id="UP000289784">
    <property type="component" value="Unassembled WGS sequence"/>
</dbReference>
<evidence type="ECO:0000256" key="1">
    <source>
        <dbReference type="SAM" id="MobiDB-lite"/>
    </source>
</evidence>
<dbReference type="InterPro" id="IPR021513">
    <property type="entry name" value="Phage_RSL1_Orf186"/>
</dbReference>
<dbReference type="OrthoDB" id="9807263at2"/>
<feature type="compositionally biased region" description="Basic and acidic residues" evidence="1">
    <location>
        <begin position="18"/>
        <end position="27"/>
    </location>
</feature>
<dbReference type="Pfam" id="PF11373">
    <property type="entry name" value="DUF3175"/>
    <property type="match status" value="1"/>
</dbReference>
<gene>
    <name evidence="2" type="ORF">EPA99_02845</name>
</gene>
<name>A0A4Q1K015_9GAMM</name>
<feature type="compositionally biased region" description="Polar residues" evidence="1">
    <location>
        <begin position="8"/>
        <end position="17"/>
    </location>
</feature>
<keyword evidence="3" id="KW-1185">Reference proteome</keyword>
<protein>
    <submittedName>
        <fullName evidence="2">DUF3175 domain-containing protein</fullName>
    </submittedName>
</protein>
<feature type="region of interest" description="Disordered" evidence="1">
    <location>
        <begin position="1"/>
        <end position="35"/>
    </location>
</feature>
<dbReference type="AlphaFoldDB" id="A0A4Q1K015"/>
<evidence type="ECO:0000313" key="2">
    <source>
        <dbReference type="EMBL" id="RXR08767.1"/>
    </source>
</evidence>
<organism evidence="2 3">
    <name type="scientific">Pseudoxanthomonas composti</name>
    <dbReference type="NCBI Taxonomy" id="2137479"/>
    <lineage>
        <taxon>Bacteria</taxon>
        <taxon>Pseudomonadati</taxon>
        <taxon>Pseudomonadota</taxon>
        <taxon>Gammaproteobacteria</taxon>
        <taxon>Lysobacterales</taxon>
        <taxon>Lysobacteraceae</taxon>
        <taxon>Pseudoxanthomonas</taxon>
    </lineage>
</organism>
<dbReference type="EMBL" id="SAWZ01000001">
    <property type="protein sequence ID" value="RXR08767.1"/>
    <property type="molecule type" value="Genomic_DNA"/>
</dbReference>
<proteinExistence type="predicted"/>
<reference evidence="2 3" key="1">
    <citation type="submission" date="2019-01" db="EMBL/GenBank/DDBJ databases">
        <title>Pseudoxanthomonas composti sp. nov., isolated from compost.</title>
        <authorList>
            <person name="Yang G."/>
        </authorList>
    </citation>
    <scope>NUCLEOTIDE SEQUENCE [LARGE SCALE GENOMIC DNA]</scope>
    <source>
        <strain evidence="2 3">GSS15</strain>
    </source>
</reference>
<comment type="caution">
    <text evidence="2">The sequence shown here is derived from an EMBL/GenBank/DDBJ whole genome shotgun (WGS) entry which is preliminary data.</text>
</comment>
<accession>A0A4Q1K015</accession>
<sequence>MAQFAPAQLQQQSTDQWSKADEKRQEIEDSDDDVFQNEDPASIARLLKRTAERTHKKRTTPYRSAMSMLVFYINRSGRNLPARQLKVLEEAKEELRVLFDKPRKGEKGSP</sequence>
<evidence type="ECO:0000313" key="3">
    <source>
        <dbReference type="Proteomes" id="UP000289784"/>
    </source>
</evidence>
<dbReference type="RefSeq" id="WP_129469658.1">
    <property type="nucleotide sequence ID" value="NZ_SAWZ01000001.1"/>
</dbReference>